<evidence type="ECO:0000256" key="3">
    <source>
        <dbReference type="ARBA" id="ARBA00023082"/>
    </source>
</evidence>
<dbReference type="InterPro" id="IPR013249">
    <property type="entry name" value="RNA_pol_sigma70_r4_t2"/>
</dbReference>
<keyword evidence="3" id="KW-0731">Sigma factor</keyword>
<dbReference type="GO" id="GO:0016987">
    <property type="term" value="F:sigma factor activity"/>
    <property type="evidence" value="ECO:0007669"/>
    <property type="project" value="UniProtKB-KW"/>
</dbReference>
<feature type="domain" description="RNA polymerase sigma-70 region 2" evidence="5">
    <location>
        <begin position="13"/>
        <end position="79"/>
    </location>
</feature>
<keyword evidence="4" id="KW-0804">Transcription</keyword>
<dbReference type="OrthoDB" id="8536462at2"/>
<evidence type="ECO:0000259" key="6">
    <source>
        <dbReference type="Pfam" id="PF08281"/>
    </source>
</evidence>
<dbReference type="Proteomes" id="UP000294692">
    <property type="component" value="Unassembled WGS sequence"/>
</dbReference>
<keyword evidence="2" id="KW-0805">Transcription regulation</keyword>
<evidence type="ECO:0000259" key="5">
    <source>
        <dbReference type="Pfam" id="PF04542"/>
    </source>
</evidence>
<protein>
    <submittedName>
        <fullName evidence="7">RNA polymerase sigma-70 factor (ECF subfamily)</fullName>
    </submittedName>
</protein>
<comment type="caution">
    <text evidence="7">The sequence shown here is derived from an EMBL/GenBank/DDBJ whole genome shotgun (WGS) entry which is preliminary data.</text>
</comment>
<dbReference type="InterPro" id="IPR007627">
    <property type="entry name" value="RNA_pol_sigma70_r2"/>
</dbReference>
<dbReference type="PANTHER" id="PTHR43133">
    <property type="entry name" value="RNA POLYMERASE ECF-TYPE SIGMA FACTO"/>
    <property type="match status" value="1"/>
</dbReference>
<feature type="domain" description="RNA polymerase sigma factor 70 region 4 type 2" evidence="6">
    <location>
        <begin position="110"/>
        <end position="162"/>
    </location>
</feature>
<dbReference type="PANTHER" id="PTHR43133:SF63">
    <property type="entry name" value="RNA POLYMERASE SIGMA FACTOR FECI-RELATED"/>
    <property type="match status" value="1"/>
</dbReference>
<dbReference type="GO" id="GO:0006352">
    <property type="term" value="P:DNA-templated transcription initiation"/>
    <property type="evidence" value="ECO:0007669"/>
    <property type="project" value="InterPro"/>
</dbReference>
<dbReference type="AlphaFoldDB" id="A0A4R3VFE6"/>
<gene>
    <name evidence="7" type="ORF">EV686_102237</name>
</gene>
<evidence type="ECO:0000313" key="8">
    <source>
        <dbReference type="Proteomes" id="UP000294692"/>
    </source>
</evidence>
<keyword evidence="8" id="KW-1185">Reference proteome</keyword>
<dbReference type="SUPFAM" id="SSF88946">
    <property type="entry name" value="Sigma2 domain of RNA polymerase sigma factors"/>
    <property type="match status" value="1"/>
</dbReference>
<dbReference type="GO" id="GO:0003677">
    <property type="term" value="F:DNA binding"/>
    <property type="evidence" value="ECO:0007669"/>
    <property type="project" value="InterPro"/>
</dbReference>
<dbReference type="InterPro" id="IPR014284">
    <property type="entry name" value="RNA_pol_sigma-70_dom"/>
</dbReference>
<dbReference type="Pfam" id="PF08281">
    <property type="entry name" value="Sigma70_r4_2"/>
    <property type="match status" value="1"/>
</dbReference>
<name>A0A4R3VFE6_9BURK</name>
<dbReference type="NCBIfam" id="TIGR02937">
    <property type="entry name" value="sigma70-ECF"/>
    <property type="match status" value="1"/>
</dbReference>
<proteinExistence type="inferred from homology"/>
<sequence>MQTKAFSPDLESLYHNYHGWLQGWLRRRLGDSSDAADLAHDIFLRLLHKPRHFGSEPEARVYLRTMANGMCVDLWRRRQIEQAWLEELAARPEALAPSAEHQAIVLEALHEIDGMIRSLPVKAGNAFIMAMAYEMTDREVAEALGVSARMVRRYVTHAMLCCLQLEARRVAGESPLSMPLSGAALSDSA</sequence>
<organism evidence="7 8">
    <name type="scientific">Paracandidimonas soli</name>
    <dbReference type="NCBI Taxonomy" id="1917182"/>
    <lineage>
        <taxon>Bacteria</taxon>
        <taxon>Pseudomonadati</taxon>
        <taxon>Pseudomonadota</taxon>
        <taxon>Betaproteobacteria</taxon>
        <taxon>Burkholderiales</taxon>
        <taxon>Alcaligenaceae</taxon>
        <taxon>Paracandidimonas</taxon>
    </lineage>
</organism>
<evidence type="ECO:0000256" key="4">
    <source>
        <dbReference type="ARBA" id="ARBA00023163"/>
    </source>
</evidence>
<comment type="similarity">
    <text evidence="1">Belongs to the sigma-70 factor family. ECF subfamily.</text>
</comment>
<dbReference type="EMBL" id="SMBX01000002">
    <property type="protein sequence ID" value="TCV01525.1"/>
    <property type="molecule type" value="Genomic_DNA"/>
</dbReference>
<dbReference type="InterPro" id="IPR013325">
    <property type="entry name" value="RNA_pol_sigma_r2"/>
</dbReference>
<accession>A0A4R3VFE6</accession>
<dbReference type="RefSeq" id="WP_132474119.1">
    <property type="nucleotide sequence ID" value="NZ_JBEBWM010000036.1"/>
</dbReference>
<dbReference type="InterPro" id="IPR036388">
    <property type="entry name" value="WH-like_DNA-bd_sf"/>
</dbReference>
<dbReference type="InterPro" id="IPR039425">
    <property type="entry name" value="RNA_pol_sigma-70-like"/>
</dbReference>
<dbReference type="InterPro" id="IPR013324">
    <property type="entry name" value="RNA_pol_sigma_r3/r4-like"/>
</dbReference>
<reference evidence="7 8" key="1">
    <citation type="submission" date="2019-03" db="EMBL/GenBank/DDBJ databases">
        <title>Genomic Encyclopedia of Type Strains, Phase IV (KMG-IV): sequencing the most valuable type-strain genomes for metagenomic binning, comparative biology and taxonomic classification.</title>
        <authorList>
            <person name="Goeker M."/>
        </authorList>
    </citation>
    <scope>NUCLEOTIDE SEQUENCE [LARGE SCALE GENOMIC DNA]</scope>
    <source>
        <strain evidence="7 8">DSM 100048</strain>
    </source>
</reference>
<evidence type="ECO:0000256" key="2">
    <source>
        <dbReference type="ARBA" id="ARBA00023015"/>
    </source>
</evidence>
<evidence type="ECO:0000256" key="1">
    <source>
        <dbReference type="ARBA" id="ARBA00010641"/>
    </source>
</evidence>
<dbReference type="Gene3D" id="1.10.1740.10">
    <property type="match status" value="1"/>
</dbReference>
<evidence type="ECO:0000313" key="7">
    <source>
        <dbReference type="EMBL" id="TCV01525.1"/>
    </source>
</evidence>
<dbReference type="Gene3D" id="1.10.10.10">
    <property type="entry name" value="Winged helix-like DNA-binding domain superfamily/Winged helix DNA-binding domain"/>
    <property type="match status" value="1"/>
</dbReference>
<dbReference type="SUPFAM" id="SSF88659">
    <property type="entry name" value="Sigma3 and sigma4 domains of RNA polymerase sigma factors"/>
    <property type="match status" value="1"/>
</dbReference>
<dbReference type="Pfam" id="PF04542">
    <property type="entry name" value="Sigma70_r2"/>
    <property type="match status" value="1"/>
</dbReference>